<dbReference type="InterPro" id="IPR043502">
    <property type="entry name" value="DNA/RNA_pol_sf"/>
</dbReference>
<dbReference type="CDD" id="cd01647">
    <property type="entry name" value="RT_LTR"/>
    <property type="match status" value="1"/>
</dbReference>
<dbReference type="InterPro" id="IPR001969">
    <property type="entry name" value="Aspartic_peptidase_AS"/>
</dbReference>
<dbReference type="CDD" id="cd00303">
    <property type="entry name" value="retropepsin_like"/>
    <property type="match status" value="1"/>
</dbReference>
<protein>
    <recommendedName>
        <fullName evidence="3">CCHC-type domain-containing protein</fullName>
    </recommendedName>
</protein>
<dbReference type="InterPro" id="IPR000477">
    <property type="entry name" value="RT_dom"/>
</dbReference>
<dbReference type="PANTHER" id="PTHR15503">
    <property type="entry name" value="LDOC1 RELATED"/>
    <property type="match status" value="1"/>
</dbReference>
<name>A0A6L2N8J9_TANCI</name>
<dbReference type="Gene3D" id="2.40.70.10">
    <property type="entry name" value="Acid Proteases"/>
    <property type="match status" value="1"/>
</dbReference>
<gene>
    <name evidence="4" type="ORF">Tci_052832</name>
</gene>
<dbReference type="GO" id="GO:0006508">
    <property type="term" value="P:proteolysis"/>
    <property type="evidence" value="ECO:0007669"/>
    <property type="project" value="InterPro"/>
</dbReference>
<proteinExistence type="predicted"/>
<keyword evidence="1" id="KW-0863">Zinc-finger</keyword>
<dbReference type="InterPro" id="IPR036875">
    <property type="entry name" value="Znf_CCHC_sf"/>
</dbReference>
<evidence type="ECO:0000313" key="4">
    <source>
        <dbReference type="EMBL" id="GEU80854.1"/>
    </source>
</evidence>
<dbReference type="GO" id="GO:0003676">
    <property type="term" value="F:nucleic acid binding"/>
    <property type="evidence" value="ECO:0007669"/>
    <property type="project" value="InterPro"/>
</dbReference>
<dbReference type="InterPro" id="IPR032567">
    <property type="entry name" value="RTL1-rel"/>
</dbReference>
<dbReference type="GO" id="GO:0008270">
    <property type="term" value="F:zinc ion binding"/>
    <property type="evidence" value="ECO:0007669"/>
    <property type="project" value="UniProtKB-KW"/>
</dbReference>
<evidence type="ECO:0000259" key="3">
    <source>
        <dbReference type="PROSITE" id="PS50158"/>
    </source>
</evidence>
<feature type="region of interest" description="Disordered" evidence="2">
    <location>
        <begin position="247"/>
        <end position="281"/>
    </location>
</feature>
<dbReference type="Gene3D" id="3.10.10.10">
    <property type="entry name" value="HIV Type 1 Reverse Transcriptase, subunit A, domain 1"/>
    <property type="match status" value="1"/>
</dbReference>
<sequence>MAAPVISISLNSSNESVRSSIPRVIIIGSVPIEVPVVPTDLPVAPEVRADVVASLVGVLELDTHSSSESSPSEGSLPPVPVAPMVLPFLYSNNSESDTGLPEILYHLHLMMLWLLDGGAELHQDHLHYQDHYHLLLLLQRSPLLSFYQHHLLLLHHLLISFHLSLHHLEALNTRKTVRPLPSHRLALRYKSHHLDRFTSGSSLDHSSSECLSSDRSLADHSSSEHSTSEQTLYGHSLQVTAITDSSAPSRFIYPPPTRTLQAGDSSFELSEGPSRKRCRSPDTTVPLFIPASGALVPNHADLLPPRKRFRDSYSSEDKAATDIDVEARVDAGIGIEVEDDLEDKDDGEAESSDRGTMEVRVDVVVEIDIPDEHDYHSLWGNRDENGREMETEMKEVMGMEILIGMIEVLCFSLRTIGADAAFTMSWRELMKLTTEELTMLCTKMVPEEEDRVKKFIGKLKGYAAKSVENKRRLNFNKKTTMYNNPPYKRQNVGGQNVARAYTAGNNERRGYVGHWPYCNKLKQRVGTCFKCGRKGHYKNDCPKLKNQNRGNRAGNKENKAKEKAYVLGGGEVNPNPNVVTGTFLLNNRYASMLFDSGADRIFVSTTFSALLDVIPSTLDVSYVVKLANERVAKTYSVLRVCTLGLLGHPFNIDLIPIKLGSFNVIIDMDWLANHHAMIVCDEKIVCIPYRDEVLIVQGDRSVTKKKTEDKSEEKQLEEVPTVRDFLEVYLPGLPLTRQVEFHIDLVPGAAPGFIRPSSSPWGASVLFIKKKYGSFQMCINYRELNKLTVKNQYPLPRINDLFDQLQGLKVYSKIDLRSGYHQLRVQEEDIPKTTFRTRYDHYEFQVMPFGLANTPSEHEEHLKLILRLFKKEELYANFSKCEFWLSKTLIGQDTIWVIVVHLTKSAHFLPMKENDSIKKLTRQYLKEVVTRHGVPVLIIFNQDGKFSSQFCYHTSIKAAPFKVLYGRKCQSPVCWAEVGDAQLTGQEIFHETIKKIIQIKKRIQVAHDRQKSYTNRRRKPLKFQVRDKVMLKVSPWKEKCFSDEPLAIPLDEIQIDDKLYFIEELVEIIEREVKRLKQSMRSGEVVGDGVGCGGSGYVAEMKAVVIEMVEVARLRWEDDDGMVEW</sequence>
<keyword evidence="1" id="KW-0862">Zinc</keyword>
<dbReference type="AlphaFoldDB" id="A0A6L2N8J9"/>
<dbReference type="SUPFAM" id="SSF50630">
    <property type="entry name" value="Acid proteases"/>
    <property type="match status" value="1"/>
</dbReference>
<organism evidence="4">
    <name type="scientific">Tanacetum cinerariifolium</name>
    <name type="common">Dalmatian daisy</name>
    <name type="synonym">Chrysanthemum cinerariifolium</name>
    <dbReference type="NCBI Taxonomy" id="118510"/>
    <lineage>
        <taxon>Eukaryota</taxon>
        <taxon>Viridiplantae</taxon>
        <taxon>Streptophyta</taxon>
        <taxon>Embryophyta</taxon>
        <taxon>Tracheophyta</taxon>
        <taxon>Spermatophyta</taxon>
        <taxon>Magnoliopsida</taxon>
        <taxon>eudicotyledons</taxon>
        <taxon>Gunneridae</taxon>
        <taxon>Pentapetalae</taxon>
        <taxon>asterids</taxon>
        <taxon>campanulids</taxon>
        <taxon>Asterales</taxon>
        <taxon>Asteraceae</taxon>
        <taxon>Asteroideae</taxon>
        <taxon>Anthemideae</taxon>
        <taxon>Anthemidinae</taxon>
        <taxon>Tanacetum</taxon>
    </lineage>
</organism>
<keyword evidence="1" id="KW-0479">Metal-binding</keyword>
<dbReference type="InterPro" id="IPR021109">
    <property type="entry name" value="Peptidase_aspartic_dom_sf"/>
</dbReference>
<dbReference type="GO" id="GO:0004190">
    <property type="term" value="F:aspartic-type endopeptidase activity"/>
    <property type="evidence" value="ECO:0007669"/>
    <property type="project" value="InterPro"/>
</dbReference>
<dbReference type="Gene3D" id="4.10.60.10">
    <property type="entry name" value="Zinc finger, CCHC-type"/>
    <property type="match status" value="1"/>
</dbReference>
<dbReference type="SUPFAM" id="SSF56672">
    <property type="entry name" value="DNA/RNA polymerases"/>
    <property type="match status" value="1"/>
</dbReference>
<dbReference type="SMART" id="SM00343">
    <property type="entry name" value="ZnF_C2HC"/>
    <property type="match status" value="1"/>
</dbReference>
<comment type="caution">
    <text evidence="4">The sequence shown here is derived from an EMBL/GenBank/DDBJ whole genome shotgun (WGS) entry which is preliminary data.</text>
</comment>
<feature type="domain" description="CCHC-type" evidence="3">
    <location>
        <begin position="528"/>
        <end position="543"/>
    </location>
</feature>
<dbReference type="Pfam" id="PF00098">
    <property type="entry name" value="zf-CCHC"/>
    <property type="match status" value="1"/>
</dbReference>
<dbReference type="SUPFAM" id="SSF57756">
    <property type="entry name" value="Retrovirus zinc finger-like domains"/>
    <property type="match status" value="1"/>
</dbReference>
<evidence type="ECO:0000256" key="1">
    <source>
        <dbReference type="PROSITE-ProRule" id="PRU00047"/>
    </source>
</evidence>
<dbReference type="Pfam" id="PF00078">
    <property type="entry name" value="RVT_1"/>
    <property type="match status" value="1"/>
</dbReference>
<dbReference type="Pfam" id="PF08284">
    <property type="entry name" value="RVP_2"/>
    <property type="match status" value="1"/>
</dbReference>
<dbReference type="PROSITE" id="PS00141">
    <property type="entry name" value="ASP_PROTEASE"/>
    <property type="match status" value="1"/>
</dbReference>
<dbReference type="InterPro" id="IPR001878">
    <property type="entry name" value="Znf_CCHC"/>
</dbReference>
<accession>A0A6L2N8J9</accession>
<dbReference type="EMBL" id="BKCJ010008158">
    <property type="protein sequence ID" value="GEU80854.1"/>
    <property type="molecule type" value="Genomic_DNA"/>
</dbReference>
<reference evidence="4" key="1">
    <citation type="journal article" date="2019" name="Sci. Rep.">
        <title>Draft genome of Tanacetum cinerariifolium, the natural source of mosquito coil.</title>
        <authorList>
            <person name="Yamashiro T."/>
            <person name="Shiraishi A."/>
            <person name="Satake H."/>
            <person name="Nakayama K."/>
        </authorList>
    </citation>
    <scope>NUCLEOTIDE SEQUENCE</scope>
</reference>
<evidence type="ECO:0000256" key="2">
    <source>
        <dbReference type="SAM" id="MobiDB-lite"/>
    </source>
</evidence>
<dbReference type="Gene3D" id="3.30.70.270">
    <property type="match status" value="1"/>
</dbReference>
<dbReference type="PANTHER" id="PTHR15503:SF45">
    <property type="entry name" value="RNA-DIRECTED DNA POLYMERASE HOMOLOG"/>
    <property type="match status" value="1"/>
</dbReference>
<feature type="compositionally biased region" description="Polar residues" evidence="2">
    <location>
        <begin position="258"/>
        <end position="268"/>
    </location>
</feature>
<dbReference type="InterPro" id="IPR043128">
    <property type="entry name" value="Rev_trsase/Diguanyl_cyclase"/>
</dbReference>
<dbReference type="PROSITE" id="PS50158">
    <property type="entry name" value="ZF_CCHC"/>
    <property type="match status" value="1"/>
</dbReference>